<feature type="transmembrane region" description="Helical" evidence="1">
    <location>
        <begin position="65"/>
        <end position="86"/>
    </location>
</feature>
<comment type="caution">
    <text evidence="2">The sequence shown here is derived from an EMBL/GenBank/DDBJ whole genome shotgun (WGS) entry which is preliminary data.</text>
</comment>
<reference evidence="2 3" key="1">
    <citation type="submission" date="2017-09" db="EMBL/GenBank/DDBJ databases">
        <title>Depth-based differentiation of microbial function through sediment-hosted aquifers and enrichment of novel symbionts in the deep terrestrial subsurface.</title>
        <authorList>
            <person name="Probst A.J."/>
            <person name="Ladd B."/>
            <person name="Jarett J.K."/>
            <person name="Geller-Mcgrath D.E."/>
            <person name="Sieber C.M."/>
            <person name="Emerson J.B."/>
            <person name="Anantharaman K."/>
            <person name="Thomas B.C."/>
            <person name="Malmstrom R."/>
            <person name="Stieglmeier M."/>
            <person name="Klingl A."/>
            <person name="Woyke T."/>
            <person name="Ryan C.M."/>
            <person name="Banfield J.F."/>
        </authorList>
    </citation>
    <scope>NUCLEOTIDE SEQUENCE [LARGE SCALE GENOMIC DNA]</scope>
    <source>
        <strain evidence="2">CG17_big_fil_post_rev_8_21_14_2_50_48_46</strain>
    </source>
</reference>
<dbReference type="EMBL" id="PFFQ01000041">
    <property type="protein sequence ID" value="PIW16030.1"/>
    <property type="molecule type" value="Genomic_DNA"/>
</dbReference>
<evidence type="ECO:0000313" key="3">
    <source>
        <dbReference type="Proteomes" id="UP000231019"/>
    </source>
</evidence>
<keyword evidence="1" id="KW-1133">Transmembrane helix</keyword>
<evidence type="ECO:0000313" key="2">
    <source>
        <dbReference type="EMBL" id="PIW16030.1"/>
    </source>
</evidence>
<proteinExistence type="predicted"/>
<accession>A0A2M7G2K9</accession>
<protein>
    <submittedName>
        <fullName evidence="2">Uncharacterized protein</fullName>
    </submittedName>
</protein>
<gene>
    <name evidence="2" type="ORF">COW36_15065</name>
</gene>
<dbReference type="AlphaFoldDB" id="A0A2M7G2K9"/>
<organism evidence="2 3">
    <name type="scientific">bacterium (Candidatus Blackallbacteria) CG17_big_fil_post_rev_8_21_14_2_50_48_46</name>
    <dbReference type="NCBI Taxonomy" id="2014261"/>
    <lineage>
        <taxon>Bacteria</taxon>
        <taxon>Candidatus Blackallbacteria</taxon>
    </lineage>
</organism>
<evidence type="ECO:0000256" key="1">
    <source>
        <dbReference type="SAM" id="Phobius"/>
    </source>
</evidence>
<dbReference type="Proteomes" id="UP000231019">
    <property type="component" value="Unassembled WGS sequence"/>
</dbReference>
<keyword evidence="1" id="KW-0812">Transmembrane</keyword>
<name>A0A2M7G2K9_9BACT</name>
<keyword evidence="1" id="KW-0472">Membrane</keyword>
<sequence length="98" mass="11163">MAAQPLTPEMMAQLSALASSGQHYLQEWTQEHVSQPLSRLQTEGQKLSEQIQYVPKKLSSRQRKWVLIGLLFAFVGFILIISGVFVSNRKKTHKPALW</sequence>